<proteinExistence type="predicted"/>
<reference evidence="1" key="2">
    <citation type="journal article" name="Front. Microbiol.">
        <title>Degradative Capacity of Two Strains of Rhodonia placenta: From Phenotype to Genotype.</title>
        <authorList>
            <person name="Kolle M."/>
            <person name="Horta M.A.C."/>
            <person name="Nowrousian M."/>
            <person name="Ohm R.A."/>
            <person name="Benz J.P."/>
            <person name="Pilgard A."/>
        </authorList>
    </citation>
    <scope>NUCLEOTIDE SEQUENCE</scope>
    <source>
        <strain evidence="1">FPRL280</strain>
    </source>
</reference>
<gene>
    <name evidence="1" type="ORF">IEO21_08907</name>
</gene>
<protein>
    <submittedName>
        <fullName evidence="1">Uncharacterized protein</fullName>
    </submittedName>
</protein>
<evidence type="ECO:0000313" key="1">
    <source>
        <dbReference type="EMBL" id="KAF9805860.1"/>
    </source>
</evidence>
<organism evidence="1 2">
    <name type="scientific">Rhodonia placenta</name>
    <dbReference type="NCBI Taxonomy" id="104341"/>
    <lineage>
        <taxon>Eukaryota</taxon>
        <taxon>Fungi</taxon>
        <taxon>Dikarya</taxon>
        <taxon>Basidiomycota</taxon>
        <taxon>Agaricomycotina</taxon>
        <taxon>Agaricomycetes</taxon>
        <taxon>Polyporales</taxon>
        <taxon>Adustoporiaceae</taxon>
        <taxon>Rhodonia</taxon>
    </lineage>
</organism>
<sequence length="415" mass="46322">MFSESEFWSVLLITTDPDSDKPTPLSVVSRYLELSKDRPLDINICTHDKMEWHSGLPTEHSTLQATKLSMLHVHKKVQVAAAMALLTPHQRRWQRLHVDVMCSLAEAVTPTTGTLEAPVLESMNIHGMSLRQMFDCGTPMLPKVKEIRIDGYDYHEFPPFPVADFVRLLYKLPSLRTLRCIDLELDPSSDELNPPDLGNPPKIKVVEFTDMVDNDIEAISSCSGRPTVTLAHYKCCVFKQRVELFHTSGSCILTGIYSDTEVLNVLKDWNGPQCSTLHLNNDTSFSEDIIEALAGPLPDGSWICPNLTELILPGYCHEFSDDWSAQGALVNMIETRYAFNSNTQLPPQGHPAHVVSSLTRLTVNAVECVKETIEADLEWLDANLVSVRWGDWSGGSGEYFKSKSSVEGPDGETYA</sequence>
<reference evidence="1" key="1">
    <citation type="submission" date="2020-11" db="EMBL/GenBank/DDBJ databases">
        <authorList>
            <person name="Koelle M."/>
            <person name="Horta M.A.C."/>
            <person name="Nowrousian M."/>
            <person name="Ohm R.A."/>
            <person name="Benz P."/>
            <person name="Pilgard A."/>
        </authorList>
    </citation>
    <scope>NUCLEOTIDE SEQUENCE</scope>
    <source>
        <strain evidence="1">FPRL280</strain>
    </source>
</reference>
<comment type="caution">
    <text evidence="1">The sequence shown here is derived from an EMBL/GenBank/DDBJ whole genome shotgun (WGS) entry which is preliminary data.</text>
</comment>
<evidence type="ECO:0000313" key="2">
    <source>
        <dbReference type="Proteomes" id="UP000639403"/>
    </source>
</evidence>
<dbReference type="AlphaFoldDB" id="A0A8H7TY97"/>
<dbReference type="Proteomes" id="UP000639403">
    <property type="component" value="Unassembled WGS sequence"/>
</dbReference>
<name>A0A8H7TY97_9APHY</name>
<accession>A0A8H7TY97</accession>
<dbReference type="EMBL" id="JADOXO010000360">
    <property type="protein sequence ID" value="KAF9805860.1"/>
    <property type="molecule type" value="Genomic_DNA"/>
</dbReference>